<reference evidence="2" key="1">
    <citation type="journal article" date="2016" name="Nat. Genet.">
        <title>A high-quality carrot genome assembly provides new insights into carotenoid accumulation and asterid genome evolution.</title>
        <authorList>
            <person name="Iorizzo M."/>
            <person name="Ellison S."/>
            <person name="Senalik D."/>
            <person name="Zeng P."/>
            <person name="Satapoomin P."/>
            <person name="Huang J."/>
            <person name="Bowman M."/>
            <person name="Iovene M."/>
            <person name="Sanseverino W."/>
            <person name="Cavagnaro P."/>
            <person name="Yildiz M."/>
            <person name="Macko-Podgorni A."/>
            <person name="Moranska E."/>
            <person name="Grzebelus E."/>
            <person name="Grzebelus D."/>
            <person name="Ashrafi H."/>
            <person name="Zheng Z."/>
            <person name="Cheng S."/>
            <person name="Spooner D."/>
            <person name="Van Deynze A."/>
            <person name="Simon P."/>
        </authorList>
    </citation>
    <scope>NUCLEOTIDE SEQUENCE</scope>
    <source>
        <tissue evidence="2">Leaf</tissue>
    </source>
</reference>
<feature type="domain" description="F-box associated beta-propeller type 1" evidence="1">
    <location>
        <begin position="40"/>
        <end position="294"/>
    </location>
</feature>
<evidence type="ECO:0000259" key="1">
    <source>
        <dbReference type="Pfam" id="PF07734"/>
    </source>
</evidence>
<reference evidence="2" key="2">
    <citation type="submission" date="2022-03" db="EMBL/GenBank/DDBJ databases">
        <title>Draft title - Genomic analysis of global carrot germplasm unveils the trajectory of domestication and the origin of high carotenoid orange carrot.</title>
        <authorList>
            <person name="Iorizzo M."/>
            <person name="Ellison S."/>
            <person name="Senalik D."/>
            <person name="Macko-Podgorni A."/>
            <person name="Grzebelus D."/>
            <person name="Bostan H."/>
            <person name="Rolling W."/>
            <person name="Curaba J."/>
            <person name="Simon P."/>
        </authorList>
    </citation>
    <scope>NUCLEOTIDE SEQUENCE</scope>
    <source>
        <tissue evidence="2">Leaf</tissue>
    </source>
</reference>
<evidence type="ECO:0000313" key="3">
    <source>
        <dbReference type="Proteomes" id="UP000077755"/>
    </source>
</evidence>
<gene>
    <name evidence="2" type="ORF">DCAR_0311059</name>
</gene>
<dbReference type="AlphaFoldDB" id="A0AAF0WKW2"/>
<dbReference type="InterPro" id="IPR017451">
    <property type="entry name" value="F-box-assoc_interact_dom"/>
</dbReference>
<evidence type="ECO:0000313" key="2">
    <source>
        <dbReference type="EMBL" id="WOG91805.1"/>
    </source>
</evidence>
<dbReference type="PANTHER" id="PTHR31672">
    <property type="entry name" value="BNACNNG10540D PROTEIN"/>
    <property type="match status" value="1"/>
</dbReference>
<dbReference type="PANTHER" id="PTHR31672:SF10">
    <property type="entry name" value="F-BOX DOMAIN-CONTAINING PROTEIN"/>
    <property type="match status" value="1"/>
</dbReference>
<keyword evidence="3" id="KW-1185">Reference proteome</keyword>
<dbReference type="EMBL" id="CP093345">
    <property type="protein sequence ID" value="WOG91805.1"/>
    <property type="molecule type" value="Genomic_DNA"/>
</dbReference>
<proteinExistence type="predicted"/>
<dbReference type="Proteomes" id="UP000077755">
    <property type="component" value="Chromosome 3"/>
</dbReference>
<dbReference type="InterPro" id="IPR050796">
    <property type="entry name" value="SCF_F-box_component"/>
</dbReference>
<organism evidence="2 3">
    <name type="scientific">Daucus carota subsp. sativus</name>
    <name type="common">Carrot</name>
    <dbReference type="NCBI Taxonomy" id="79200"/>
    <lineage>
        <taxon>Eukaryota</taxon>
        <taxon>Viridiplantae</taxon>
        <taxon>Streptophyta</taxon>
        <taxon>Embryophyta</taxon>
        <taxon>Tracheophyta</taxon>
        <taxon>Spermatophyta</taxon>
        <taxon>Magnoliopsida</taxon>
        <taxon>eudicotyledons</taxon>
        <taxon>Gunneridae</taxon>
        <taxon>Pentapetalae</taxon>
        <taxon>asterids</taxon>
        <taxon>campanulids</taxon>
        <taxon>Apiales</taxon>
        <taxon>Apiaceae</taxon>
        <taxon>Apioideae</taxon>
        <taxon>Scandiceae</taxon>
        <taxon>Daucinae</taxon>
        <taxon>Daucus</taxon>
        <taxon>Daucus sect. Daucus</taxon>
    </lineage>
</organism>
<protein>
    <recommendedName>
        <fullName evidence="1">F-box associated beta-propeller type 1 domain-containing protein</fullName>
    </recommendedName>
</protein>
<dbReference type="KEGG" id="dcr:108211226"/>
<dbReference type="Pfam" id="PF07734">
    <property type="entry name" value="FBA_1"/>
    <property type="match status" value="1"/>
</dbReference>
<dbReference type="InterPro" id="IPR006527">
    <property type="entry name" value="F-box-assoc_dom_typ1"/>
</dbReference>
<accession>A0AAF0WKW2</accession>
<dbReference type="NCBIfam" id="TIGR01640">
    <property type="entry name" value="F_box_assoc_1"/>
    <property type="match status" value="1"/>
</dbReference>
<name>A0AAF0WKW2_DAUCS</name>
<sequence length="317" mass="36739">MSVERKKFIETYDDSLFQGSTRIIGSVHGLVCFYNWHCDFEGIQFVIWNPATKQCLAYIPPLPSRYEEREHDGLIDDCFGFGFDSVANDFKVMYFITIEEQPLEGEIYSCKHRCWKKITPSNFLFRGYVPPETLQVSFRGSPYWLNRQPNGNISRLAVIWFDVGNEIFRMLPEVGSVDRKQEKRCVLMNFRDSIAVMVYDWILFLTEPVDVYVFNERCSVWSKMSIGPVIGKEPSIFPWGQHLFQCFENGDILFLCSGLELCSVNLHTHAIKSIGKEAKLSCVFHCCAYSESLVFLEGMEDFKEKEDQVGIFFLNKA</sequence>